<evidence type="ECO:0000256" key="1">
    <source>
        <dbReference type="SAM" id="MobiDB-lite"/>
    </source>
</evidence>
<evidence type="ECO:0000313" key="2">
    <source>
        <dbReference type="EMBL" id="WFD16484.1"/>
    </source>
</evidence>
<dbReference type="Proteomes" id="UP001217582">
    <property type="component" value="Chromosome 5"/>
</dbReference>
<evidence type="ECO:0000313" key="3">
    <source>
        <dbReference type="Proteomes" id="UP001217582"/>
    </source>
</evidence>
<keyword evidence="3" id="KW-1185">Reference proteome</keyword>
<feature type="compositionally biased region" description="Pro residues" evidence="1">
    <location>
        <begin position="201"/>
        <end position="227"/>
    </location>
</feature>
<organism evidence="2 3">
    <name type="scientific">Malassezia arunalokei</name>
    <dbReference type="NCBI Taxonomy" id="1514897"/>
    <lineage>
        <taxon>Eukaryota</taxon>
        <taxon>Fungi</taxon>
        <taxon>Dikarya</taxon>
        <taxon>Basidiomycota</taxon>
        <taxon>Ustilaginomycotina</taxon>
        <taxon>Malasseziomycetes</taxon>
        <taxon>Malasseziales</taxon>
        <taxon>Malasseziaceae</taxon>
        <taxon>Malassezia</taxon>
    </lineage>
</organism>
<dbReference type="EMBL" id="CP119920">
    <property type="protein sequence ID" value="WFD16484.1"/>
    <property type="molecule type" value="Genomic_DNA"/>
</dbReference>
<gene>
    <name evidence="2" type="ORF">MARU1_002522</name>
</gene>
<protein>
    <submittedName>
        <fullName evidence="2">Uncharacterized protein</fullName>
    </submittedName>
</protein>
<dbReference type="AlphaFoldDB" id="A0AAJ5Z200"/>
<proteinExistence type="predicted"/>
<name>A0AAJ5Z200_9BASI</name>
<reference evidence="2 3" key="1">
    <citation type="submission" date="2023-03" db="EMBL/GenBank/DDBJ databases">
        <title>Mating type loci evolution in Malassezia.</title>
        <authorList>
            <person name="Coelho M.A."/>
        </authorList>
    </citation>
    <scope>NUCLEOTIDE SEQUENCE [LARGE SCALE GENOMIC DNA]</scope>
    <source>
        <strain evidence="2 3">CBS 13387</strain>
    </source>
</reference>
<sequence length="269" mass="28952">MSSEAANDASAPRSNGAIAYTLQKDAIARSLVCTAPDLAQAHGEAYAACVPLVTKLGEQAPVGRHPAVLWGADTAIHDVPRKIEDQVSSFLPSWYRMCNPVCTQCHVPLVEGWTATRVPYYRRRPRQLRQQNGSKSTHATCTATACTLCKHQQSTAKPASARLFSTVRQRQRQRAAILAGQVSEVKPSQQTPSQKKKGAAAPPPVLAPAPAPAPAPPIPHLAMPPPTAAKRRAPDNKAGLRALLQQKKQKEENASKKPASNLAHFLQQL</sequence>
<accession>A0AAJ5Z200</accession>
<feature type="region of interest" description="Disordered" evidence="1">
    <location>
        <begin position="178"/>
        <end position="269"/>
    </location>
</feature>